<dbReference type="Proteomes" id="UP000317171">
    <property type="component" value="Chromosome"/>
</dbReference>
<evidence type="ECO:0000313" key="1">
    <source>
        <dbReference type="EMBL" id="QDT42107.1"/>
    </source>
</evidence>
<dbReference type="KEGG" id="gaz:Pan241w_21880"/>
<accession>A0A517RDZ6</accession>
<gene>
    <name evidence="1" type="ORF">Pan241w_21880</name>
</gene>
<name>A0A517RDZ6_9PLAN</name>
<dbReference type="EMBL" id="CP036269">
    <property type="protein sequence ID" value="QDT42107.1"/>
    <property type="molecule type" value="Genomic_DNA"/>
</dbReference>
<sequence length="35" mass="3985">MFSVQHIALKIPLPYVSRIVQRKVLDGVPVPGRRN</sequence>
<protein>
    <submittedName>
        <fullName evidence="1">Uncharacterized protein</fullName>
    </submittedName>
</protein>
<reference evidence="1 2" key="1">
    <citation type="submission" date="2019-02" db="EMBL/GenBank/DDBJ databases">
        <title>Deep-cultivation of Planctomycetes and their phenomic and genomic characterization uncovers novel biology.</title>
        <authorList>
            <person name="Wiegand S."/>
            <person name="Jogler M."/>
            <person name="Boedeker C."/>
            <person name="Pinto D."/>
            <person name="Vollmers J."/>
            <person name="Rivas-Marin E."/>
            <person name="Kohn T."/>
            <person name="Peeters S.H."/>
            <person name="Heuer A."/>
            <person name="Rast P."/>
            <person name="Oberbeckmann S."/>
            <person name="Bunk B."/>
            <person name="Jeske O."/>
            <person name="Meyerdierks A."/>
            <person name="Storesund J.E."/>
            <person name="Kallscheuer N."/>
            <person name="Luecker S."/>
            <person name="Lage O.M."/>
            <person name="Pohl T."/>
            <person name="Merkel B.J."/>
            <person name="Hornburger P."/>
            <person name="Mueller R.-W."/>
            <person name="Bruemmer F."/>
            <person name="Labrenz M."/>
            <person name="Spormann A.M."/>
            <person name="Op den Camp H."/>
            <person name="Overmann J."/>
            <person name="Amann R."/>
            <person name="Jetten M.S.M."/>
            <person name="Mascher T."/>
            <person name="Medema M.H."/>
            <person name="Devos D.P."/>
            <person name="Kaster A.-K."/>
            <person name="Ovreas L."/>
            <person name="Rohde M."/>
            <person name="Galperin M.Y."/>
            <person name="Jogler C."/>
        </authorList>
    </citation>
    <scope>NUCLEOTIDE SEQUENCE [LARGE SCALE GENOMIC DNA]</scope>
    <source>
        <strain evidence="1 2">Pan241w</strain>
    </source>
</reference>
<dbReference type="AlphaFoldDB" id="A0A517RDZ6"/>
<keyword evidence="2" id="KW-1185">Reference proteome</keyword>
<proteinExistence type="predicted"/>
<evidence type="ECO:0000313" key="2">
    <source>
        <dbReference type="Proteomes" id="UP000317171"/>
    </source>
</evidence>
<organism evidence="1 2">
    <name type="scientific">Gimesia alba</name>
    <dbReference type="NCBI Taxonomy" id="2527973"/>
    <lineage>
        <taxon>Bacteria</taxon>
        <taxon>Pseudomonadati</taxon>
        <taxon>Planctomycetota</taxon>
        <taxon>Planctomycetia</taxon>
        <taxon>Planctomycetales</taxon>
        <taxon>Planctomycetaceae</taxon>
        <taxon>Gimesia</taxon>
    </lineage>
</organism>